<protein>
    <submittedName>
        <fullName evidence="3">Uncharacterized protein</fullName>
    </submittedName>
</protein>
<sequence>MRLHATQVRAAERPEQRDIRLENMRLHATQVHALENTEQRDTHLESMRSHASQVRAAETPAERVARTQNMRVYSSQSRRADRANIETFQKTINTFCDRICMICTKSCYPNQVTNYKVDIIKTAYLPQELACKTTLLLCHRCNKHVTSNNNTPPSKAYWNNLDPGIIPEVINQLTQPEERLLSRIIPFTKVVKFDGTFGQYGFRGQAVLFAQDISEGTEKFQYASSIYR</sequence>
<evidence type="ECO:0000259" key="1">
    <source>
        <dbReference type="Pfam" id="PF20209"/>
    </source>
</evidence>
<dbReference type="EMBL" id="OU892283">
    <property type="protein sequence ID" value="CAH1133413.1"/>
    <property type="molecule type" value="Genomic_DNA"/>
</dbReference>
<organism evidence="3 4">
    <name type="scientific">Ceutorhynchus assimilis</name>
    <name type="common">cabbage seed weevil</name>
    <dbReference type="NCBI Taxonomy" id="467358"/>
    <lineage>
        <taxon>Eukaryota</taxon>
        <taxon>Metazoa</taxon>
        <taxon>Ecdysozoa</taxon>
        <taxon>Arthropoda</taxon>
        <taxon>Hexapoda</taxon>
        <taxon>Insecta</taxon>
        <taxon>Pterygota</taxon>
        <taxon>Neoptera</taxon>
        <taxon>Endopterygota</taxon>
        <taxon>Coleoptera</taxon>
        <taxon>Polyphaga</taxon>
        <taxon>Cucujiformia</taxon>
        <taxon>Curculionidae</taxon>
        <taxon>Ceutorhynchinae</taxon>
        <taxon>Ceutorhynchus</taxon>
    </lineage>
</organism>
<dbReference type="Pfam" id="PF20209">
    <property type="entry name" value="DUF6570"/>
    <property type="match status" value="1"/>
</dbReference>
<evidence type="ECO:0000259" key="2">
    <source>
        <dbReference type="Pfam" id="PF21107"/>
    </source>
</evidence>
<keyword evidence="4" id="KW-1185">Reference proteome</keyword>
<feature type="domain" description="STPR" evidence="2">
    <location>
        <begin position="1"/>
        <end position="66"/>
    </location>
</feature>
<evidence type="ECO:0000313" key="3">
    <source>
        <dbReference type="EMBL" id="CAH1133413.1"/>
    </source>
</evidence>
<gene>
    <name evidence="3" type="ORF">CEUTPL_LOCUS11867</name>
</gene>
<dbReference type="InterPro" id="IPR046700">
    <property type="entry name" value="DUF6570"/>
</dbReference>
<proteinExistence type="predicted"/>
<reference evidence="3" key="1">
    <citation type="submission" date="2022-01" db="EMBL/GenBank/DDBJ databases">
        <authorList>
            <person name="King R."/>
        </authorList>
    </citation>
    <scope>NUCLEOTIDE SEQUENCE</scope>
</reference>
<evidence type="ECO:0000313" key="4">
    <source>
        <dbReference type="Proteomes" id="UP001152799"/>
    </source>
</evidence>
<accession>A0A9P0GNC8</accession>
<dbReference type="Proteomes" id="UP001152799">
    <property type="component" value="Chromosome 7"/>
</dbReference>
<dbReference type="AlphaFoldDB" id="A0A9P0GNC8"/>
<dbReference type="OrthoDB" id="6778667at2759"/>
<feature type="domain" description="DUF6570" evidence="1">
    <location>
        <begin position="151"/>
        <end position="214"/>
    </location>
</feature>
<dbReference type="InterPro" id="IPR048998">
    <property type="entry name" value="STPR"/>
</dbReference>
<name>A0A9P0GNC8_9CUCU</name>
<dbReference type="Pfam" id="PF21107">
    <property type="entry name" value="STPRs"/>
    <property type="match status" value="1"/>
</dbReference>